<sequence length="384" mass="40328">MTFNLSLYAVVAWWTVVAMALPLLTSAATQRMVQEQAVVASHRNLLLASLYSHNQIRRRRHLQSFLTDCDVAYRTLFEDPTLLEAAETWLSNLEASVASPSPDDCEMTDSTSTTCKFSNEVPGTQEFQDACTGAGGVFQSLEIYLSCTLVFSGQLSRLNMYFPSLWDCMPPNCEEYFEAALTLVVEELEADLESSFSETGISSICEAETNFPPPVGPEESPAPGGSETSPTLPWINPPPVSPEETPALGGSETSPTLPWSNPPPVGPEETPALGGSDTSPTTPGSDSPPVDSEETPALGGSDTSPTTPGSDSPPVGPEEAPAFGGSDTSSTIATVGNNDSPNTSNAVGGSDTSSTPPAHDAMTTTHMVVVSTVLTLVYGAIVAL</sequence>
<evidence type="ECO:0000256" key="2">
    <source>
        <dbReference type="SAM" id="SignalP"/>
    </source>
</evidence>
<reference evidence="3" key="1">
    <citation type="journal article" date="2021" name="Sci. Rep.">
        <title>Diploid genomic architecture of Nitzschia inconspicua, an elite biomass production diatom.</title>
        <authorList>
            <person name="Oliver A."/>
            <person name="Podell S."/>
            <person name="Pinowska A."/>
            <person name="Traller J.C."/>
            <person name="Smith S.R."/>
            <person name="McClure R."/>
            <person name="Beliaev A."/>
            <person name="Bohutskyi P."/>
            <person name="Hill E.A."/>
            <person name="Rabines A."/>
            <person name="Zheng H."/>
            <person name="Allen L.Z."/>
            <person name="Kuo A."/>
            <person name="Grigoriev I.V."/>
            <person name="Allen A.E."/>
            <person name="Hazlebeck D."/>
            <person name="Allen E.E."/>
        </authorList>
    </citation>
    <scope>NUCLEOTIDE SEQUENCE</scope>
    <source>
        <strain evidence="3">Hildebrandi</strain>
    </source>
</reference>
<feature type="compositionally biased region" description="Low complexity" evidence="1">
    <location>
        <begin position="299"/>
        <end position="313"/>
    </location>
</feature>
<reference evidence="3" key="2">
    <citation type="submission" date="2021-04" db="EMBL/GenBank/DDBJ databases">
        <authorList>
            <person name="Podell S."/>
        </authorList>
    </citation>
    <scope>NUCLEOTIDE SEQUENCE</scope>
    <source>
        <strain evidence="3">Hildebrandi</strain>
    </source>
</reference>
<dbReference type="EMBL" id="JAGRRH010000006">
    <property type="protein sequence ID" value="KAG7369394.1"/>
    <property type="molecule type" value="Genomic_DNA"/>
</dbReference>
<organism evidence="3 4">
    <name type="scientific">Nitzschia inconspicua</name>
    <dbReference type="NCBI Taxonomy" id="303405"/>
    <lineage>
        <taxon>Eukaryota</taxon>
        <taxon>Sar</taxon>
        <taxon>Stramenopiles</taxon>
        <taxon>Ochrophyta</taxon>
        <taxon>Bacillariophyta</taxon>
        <taxon>Bacillariophyceae</taxon>
        <taxon>Bacillariophycidae</taxon>
        <taxon>Bacillariales</taxon>
        <taxon>Bacillariaceae</taxon>
        <taxon>Nitzschia</taxon>
    </lineage>
</organism>
<feature type="region of interest" description="Disordered" evidence="1">
    <location>
        <begin position="206"/>
        <end position="360"/>
    </location>
</feature>
<evidence type="ECO:0000256" key="1">
    <source>
        <dbReference type="SAM" id="MobiDB-lite"/>
    </source>
</evidence>
<keyword evidence="2" id="KW-0732">Signal</keyword>
<dbReference type="Proteomes" id="UP000693970">
    <property type="component" value="Unassembled WGS sequence"/>
</dbReference>
<proteinExistence type="predicted"/>
<evidence type="ECO:0000313" key="3">
    <source>
        <dbReference type="EMBL" id="KAG7369394.1"/>
    </source>
</evidence>
<feature type="compositionally biased region" description="Low complexity" evidence="1">
    <location>
        <begin position="274"/>
        <end position="290"/>
    </location>
</feature>
<protein>
    <submittedName>
        <fullName evidence="3">Uncharacterized protein</fullName>
    </submittedName>
</protein>
<keyword evidence="4" id="KW-1185">Reference proteome</keyword>
<feature type="compositionally biased region" description="Low complexity" evidence="1">
    <location>
        <begin position="217"/>
        <end position="230"/>
    </location>
</feature>
<name>A0A9K3LVP9_9STRA</name>
<feature type="compositionally biased region" description="Polar residues" evidence="1">
    <location>
        <begin position="326"/>
        <end position="356"/>
    </location>
</feature>
<dbReference type="AlphaFoldDB" id="A0A9K3LVP9"/>
<feature type="chain" id="PRO_5039899313" evidence="2">
    <location>
        <begin position="21"/>
        <end position="384"/>
    </location>
</feature>
<feature type="signal peptide" evidence="2">
    <location>
        <begin position="1"/>
        <end position="20"/>
    </location>
</feature>
<comment type="caution">
    <text evidence="3">The sequence shown here is derived from an EMBL/GenBank/DDBJ whole genome shotgun (WGS) entry which is preliminary data.</text>
</comment>
<gene>
    <name evidence="3" type="ORF">IV203_032137</name>
</gene>
<accession>A0A9K3LVP9</accession>
<evidence type="ECO:0000313" key="4">
    <source>
        <dbReference type="Proteomes" id="UP000693970"/>
    </source>
</evidence>